<dbReference type="GeneTree" id="ENSGT00390000014500"/>
<accession>F7ASB0</accession>
<organism evidence="4 5">
    <name type="scientific">Ciona intestinalis</name>
    <name type="common">Transparent sea squirt</name>
    <name type="synonym">Ascidia intestinalis</name>
    <dbReference type="NCBI Taxonomy" id="7719"/>
    <lineage>
        <taxon>Eukaryota</taxon>
        <taxon>Metazoa</taxon>
        <taxon>Chordata</taxon>
        <taxon>Tunicata</taxon>
        <taxon>Ascidiacea</taxon>
        <taxon>Phlebobranchia</taxon>
        <taxon>Cionidae</taxon>
        <taxon>Ciona</taxon>
    </lineage>
</organism>
<dbReference type="OMA" id="LHEKDPM"/>
<feature type="compositionally biased region" description="Basic and acidic residues" evidence="3">
    <location>
        <begin position="162"/>
        <end position="252"/>
    </location>
</feature>
<dbReference type="STRING" id="7719.ENSCINP00000013727"/>
<evidence type="ECO:0000313" key="4">
    <source>
        <dbReference type="Ensembl" id="ENSCINP00000013727.3"/>
    </source>
</evidence>
<reference evidence="4" key="3">
    <citation type="submission" date="2025-08" db="UniProtKB">
        <authorList>
            <consortium name="Ensembl"/>
        </authorList>
    </citation>
    <scope>IDENTIFICATION</scope>
</reference>
<feature type="compositionally biased region" description="Basic and acidic residues" evidence="3">
    <location>
        <begin position="261"/>
        <end position="282"/>
    </location>
</feature>
<dbReference type="Ensembl" id="ENSCINT00000013727.3">
    <property type="protein sequence ID" value="ENSCINP00000013727.3"/>
    <property type="gene ID" value="ENSCING00000006692.3"/>
</dbReference>
<dbReference type="InterPro" id="IPR018609">
    <property type="entry name" value="Bud13"/>
</dbReference>
<dbReference type="GO" id="GO:0000398">
    <property type="term" value="P:mRNA splicing, via spliceosome"/>
    <property type="evidence" value="ECO:0000318"/>
    <property type="project" value="GO_Central"/>
</dbReference>
<dbReference type="EMBL" id="EAAA01001581">
    <property type="status" value="NOT_ANNOTATED_CDS"/>
    <property type="molecule type" value="Genomic_DNA"/>
</dbReference>
<dbReference type="AlphaFoldDB" id="F7ASB0"/>
<evidence type="ECO:0000256" key="1">
    <source>
        <dbReference type="ARBA" id="ARBA00011069"/>
    </source>
</evidence>
<gene>
    <name evidence="4" type="primary">LOC100184101</name>
</gene>
<reference evidence="4" key="4">
    <citation type="submission" date="2025-09" db="UniProtKB">
        <authorList>
            <consortium name="Ensembl"/>
        </authorList>
    </citation>
    <scope>IDENTIFICATION</scope>
</reference>
<dbReference type="Pfam" id="PF09736">
    <property type="entry name" value="Bud13"/>
    <property type="match status" value="1"/>
</dbReference>
<dbReference type="GO" id="GO:0005684">
    <property type="term" value="C:U2-type spliceosomal complex"/>
    <property type="evidence" value="ECO:0000318"/>
    <property type="project" value="GO_Central"/>
</dbReference>
<dbReference type="HOGENOM" id="CLU_024195_3_0_1"/>
<dbReference type="InterPro" id="IPR051112">
    <property type="entry name" value="CWC26_splicing_factor"/>
</dbReference>
<evidence type="ECO:0000313" key="5">
    <source>
        <dbReference type="Proteomes" id="UP000008144"/>
    </source>
</evidence>
<dbReference type="InParanoid" id="F7ASB0"/>
<feature type="compositionally biased region" description="Basic and acidic residues" evidence="3">
    <location>
        <begin position="425"/>
        <end position="434"/>
    </location>
</feature>
<feature type="compositionally biased region" description="Basic and acidic residues" evidence="3">
    <location>
        <begin position="129"/>
        <end position="146"/>
    </location>
</feature>
<name>F7ASB0_CIOIN</name>
<dbReference type="Proteomes" id="UP000008144">
    <property type="component" value="Chromosome 2"/>
</dbReference>
<evidence type="ECO:0000256" key="2">
    <source>
        <dbReference type="ARBA" id="ARBA00014454"/>
    </source>
</evidence>
<evidence type="ECO:0000256" key="3">
    <source>
        <dbReference type="SAM" id="MobiDB-lite"/>
    </source>
</evidence>
<feature type="region of interest" description="Disordered" evidence="3">
    <location>
        <begin position="420"/>
        <end position="450"/>
    </location>
</feature>
<dbReference type="PANTHER" id="PTHR31809:SF0">
    <property type="entry name" value="BUD13 HOMOLOG"/>
    <property type="match status" value="1"/>
</dbReference>
<protein>
    <recommendedName>
        <fullName evidence="2">BUD13 homolog</fullName>
    </recommendedName>
</protein>
<reference evidence="5" key="1">
    <citation type="journal article" date="2002" name="Science">
        <title>The draft genome of Ciona intestinalis: insights into chordate and vertebrate origins.</title>
        <authorList>
            <person name="Dehal P."/>
            <person name="Satou Y."/>
            <person name="Campbell R.K."/>
            <person name="Chapman J."/>
            <person name="Degnan B."/>
            <person name="De Tomaso A."/>
            <person name="Davidson B."/>
            <person name="Di Gregorio A."/>
            <person name="Gelpke M."/>
            <person name="Goodstein D.M."/>
            <person name="Harafuji N."/>
            <person name="Hastings K.E."/>
            <person name="Ho I."/>
            <person name="Hotta K."/>
            <person name="Huang W."/>
            <person name="Kawashima T."/>
            <person name="Lemaire P."/>
            <person name="Martinez D."/>
            <person name="Meinertzhagen I.A."/>
            <person name="Necula S."/>
            <person name="Nonaka M."/>
            <person name="Putnam N."/>
            <person name="Rash S."/>
            <person name="Saiga H."/>
            <person name="Satake M."/>
            <person name="Terry A."/>
            <person name="Yamada L."/>
            <person name="Wang H.G."/>
            <person name="Awazu S."/>
            <person name="Azumi K."/>
            <person name="Boore J."/>
            <person name="Branno M."/>
            <person name="Chin-Bow S."/>
            <person name="DeSantis R."/>
            <person name="Doyle S."/>
            <person name="Francino P."/>
            <person name="Keys D.N."/>
            <person name="Haga S."/>
            <person name="Hayashi H."/>
            <person name="Hino K."/>
            <person name="Imai K.S."/>
            <person name="Inaba K."/>
            <person name="Kano S."/>
            <person name="Kobayashi K."/>
            <person name="Kobayashi M."/>
            <person name="Lee B.I."/>
            <person name="Makabe K.W."/>
            <person name="Manohar C."/>
            <person name="Matassi G."/>
            <person name="Medina M."/>
            <person name="Mochizuki Y."/>
            <person name="Mount S."/>
            <person name="Morishita T."/>
            <person name="Miura S."/>
            <person name="Nakayama A."/>
            <person name="Nishizaka S."/>
            <person name="Nomoto H."/>
            <person name="Ohta F."/>
            <person name="Oishi K."/>
            <person name="Rigoutsos I."/>
            <person name="Sano M."/>
            <person name="Sasaki A."/>
            <person name="Sasakura Y."/>
            <person name="Shoguchi E."/>
            <person name="Shin-i T."/>
            <person name="Spagnuolo A."/>
            <person name="Stainier D."/>
            <person name="Suzuki M.M."/>
            <person name="Tassy O."/>
            <person name="Takatori N."/>
            <person name="Tokuoka M."/>
            <person name="Yagi K."/>
            <person name="Yoshizaki F."/>
            <person name="Wada S."/>
            <person name="Zhang C."/>
            <person name="Hyatt P.D."/>
            <person name="Larimer F."/>
            <person name="Detter C."/>
            <person name="Doggett N."/>
            <person name="Glavina T."/>
            <person name="Hawkins T."/>
            <person name="Richardson P."/>
            <person name="Lucas S."/>
            <person name="Kohara Y."/>
            <person name="Levine M."/>
            <person name="Satoh N."/>
            <person name="Rokhsar D.S."/>
        </authorList>
    </citation>
    <scope>NUCLEOTIDE SEQUENCE [LARGE SCALE GENOMIC DNA]</scope>
</reference>
<feature type="compositionally biased region" description="Acidic residues" evidence="3">
    <location>
        <begin position="56"/>
        <end position="71"/>
    </location>
</feature>
<feature type="compositionally biased region" description="Basic and acidic residues" evidence="3">
    <location>
        <begin position="72"/>
        <end position="92"/>
    </location>
</feature>
<feature type="compositionally biased region" description="Basic residues" evidence="3">
    <location>
        <begin position="119"/>
        <end position="128"/>
    </location>
</feature>
<dbReference type="PANTHER" id="PTHR31809">
    <property type="entry name" value="BUD13 HOMOLOG"/>
    <property type="match status" value="1"/>
</dbReference>
<proteinExistence type="inferred from homology"/>
<feature type="region of interest" description="Disordered" evidence="3">
    <location>
        <begin position="56"/>
        <end position="367"/>
    </location>
</feature>
<sequence>ILLITDIVDTTKMSSLSKEEYLKRYLSPADAGEKPKKKRKKKVKTIQGKGFKIVDDDAMLEEPVDNDETEEEKPVIENLDVRTEEEKELDRYRRSKMWKAMGASEEDDDEDGVVSLASVKKKRKKEKKKRYDSDSDIDVPRKKVNESDSDLDVPRGNTMNKVRHDSDSDLDLPRGGDSRKKSNRHDSDSDIDVPRNKTTRQRRDNDDSDLDLPRNGRRNKNDSDSDLEVTRRTKSSRDNNDQRSKRNNEASKKHSKHSRSRHDSDSDISVERNTRHNNEKSIDKKKKGMIGGGAGGLTSVTDLRKEMEERKKQESELDKLATEYKNAKAVYREKGTGKRIDKEKEQKEKDEKAEKRRQKEEKYSRWGGGVKQAELKASAVADTIHESNKPLARYNDDEDLETMRRAEMRAEDPMAEYFARKKKKESGNKPDLPKYRGPAPAPNRFNIMPGYRWDGLDRSNGFEKKYYENISNKQALKDEFYKWSVGDM</sequence>
<comment type="similarity">
    <text evidence="1">Belongs to the CWC26 family.</text>
</comment>
<feature type="compositionally biased region" description="Basic and acidic residues" evidence="3">
    <location>
        <begin position="302"/>
        <end position="364"/>
    </location>
</feature>
<keyword evidence="5" id="KW-1185">Reference proteome</keyword>
<reference evidence="4" key="2">
    <citation type="journal article" date="2008" name="Genome Biol.">
        <title>Improved genome assembly and evidence-based global gene model set for the chordate Ciona intestinalis: new insight into intron and operon populations.</title>
        <authorList>
            <person name="Satou Y."/>
            <person name="Mineta K."/>
            <person name="Ogasawara M."/>
            <person name="Sasakura Y."/>
            <person name="Shoguchi E."/>
            <person name="Ueno K."/>
            <person name="Yamada L."/>
            <person name="Matsumoto J."/>
            <person name="Wasserscheid J."/>
            <person name="Dewar K."/>
            <person name="Wiley G.B."/>
            <person name="Macmil S.L."/>
            <person name="Roe B.A."/>
            <person name="Zeller R.W."/>
            <person name="Hastings K.E."/>
            <person name="Lemaire P."/>
            <person name="Lindquist E."/>
            <person name="Endo T."/>
            <person name="Hotta K."/>
            <person name="Inaba K."/>
        </authorList>
    </citation>
    <scope>NUCLEOTIDE SEQUENCE [LARGE SCALE GENOMIC DNA]</scope>
    <source>
        <strain evidence="4">wild type</strain>
    </source>
</reference>
<dbReference type="FunCoup" id="F7ASB0">
    <property type="interactions" value="240"/>
</dbReference>